<feature type="compositionally biased region" description="Low complexity" evidence="4">
    <location>
        <begin position="427"/>
        <end position="436"/>
    </location>
</feature>
<dbReference type="Gene3D" id="1.25.40.20">
    <property type="entry name" value="Ankyrin repeat-containing domain"/>
    <property type="match status" value="3"/>
</dbReference>
<organism evidence="5 6">
    <name type="scientific">Botryobasidium botryosum (strain FD-172 SS1)</name>
    <dbReference type="NCBI Taxonomy" id="930990"/>
    <lineage>
        <taxon>Eukaryota</taxon>
        <taxon>Fungi</taxon>
        <taxon>Dikarya</taxon>
        <taxon>Basidiomycota</taxon>
        <taxon>Agaricomycotina</taxon>
        <taxon>Agaricomycetes</taxon>
        <taxon>Cantharellales</taxon>
        <taxon>Botryobasidiaceae</taxon>
        <taxon>Botryobasidium</taxon>
    </lineage>
</organism>
<feature type="compositionally biased region" description="Low complexity" evidence="4">
    <location>
        <begin position="305"/>
        <end position="329"/>
    </location>
</feature>
<dbReference type="HOGENOM" id="CLU_490946_0_0_1"/>
<proteinExistence type="predicted"/>
<feature type="region of interest" description="Disordered" evidence="4">
    <location>
        <begin position="255"/>
        <end position="552"/>
    </location>
</feature>
<evidence type="ECO:0000256" key="3">
    <source>
        <dbReference type="PROSITE-ProRule" id="PRU00023"/>
    </source>
</evidence>
<dbReference type="PROSITE" id="PS50088">
    <property type="entry name" value="ANK_REPEAT"/>
    <property type="match status" value="2"/>
</dbReference>
<dbReference type="SMART" id="SM00248">
    <property type="entry name" value="ANK"/>
    <property type="match status" value="3"/>
</dbReference>
<dbReference type="InterPro" id="IPR036770">
    <property type="entry name" value="Ankyrin_rpt-contain_sf"/>
</dbReference>
<evidence type="ECO:0000313" key="6">
    <source>
        <dbReference type="Proteomes" id="UP000027195"/>
    </source>
</evidence>
<dbReference type="PRINTS" id="PR01415">
    <property type="entry name" value="ANKYRIN"/>
</dbReference>
<keyword evidence="1" id="KW-0677">Repeat</keyword>
<feature type="repeat" description="ANK" evidence="3">
    <location>
        <begin position="160"/>
        <end position="192"/>
    </location>
</feature>
<dbReference type="Pfam" id="PF12796">
    <property type="entry name" value="Ank_2"/>
    <property type="match status" value="1"/>
</dbReference>
<feature type="compositionally biased region" description="Basic and acidic residues" evidence="4">
    <location>
        <begin position="483"/>
        <end position="499"/>
    </location>
</feature>
<name>A0A067NA96_BOTB1</name>
<dbReference type="InterPro" id="IPR051637">
    <property type="entry name" value="Ank_repeat_dom-contain_49"/>
</dbReference>
<evidence type="ECO:0000256" key="4">
    <source>
        <dbReference type="SAM" id="MobiDB-lite"/>
    </source>
</evidence>
<keyword evidence="6" id="KW-1185">Reference proteome</keyword>
<protein>
    <submittedName>
        <fullName evidence="5">Uncharacterized protein</fullName>
    </submittedName>
</protein>
<dbReference type="AlphaFoldDB" id="A0A067NA96"/>
<dbReference type="Proteomes" id="UP000027195">
    <property type="component" value="Unassembled WGS sequence"/>
</dbReference>
<feature type="compositionally biased region" description="Basic and acidic residues" evidence="4">
    <location>
        <begin position="525"/>
        <end position="536"/>
    </location>
</feature>
<reference evidence="6" key="1">
    <citation type="journal article" date="2014" name="Proc. Natl. Acad. Sci. U.S.A.">
        <title>Extensive sampling of basidiomycete genomes demonstrates inadequacy of the white-rot/brown-rot paradigm for wood decay fungi.</title>
        <authorList>
            <person name="Riley R."/>
            <person name="Salamov A.A."/>
            <person name="Brown D.W."/>
            <person name="Nagy L.G."/>
            <person name="Floudas D."/>
            <person name="Held B.W."/>
            <person name="Levasseur A."/>
            <person name="Lombard V."/>
            <person name="Morin E."/>
            <person name="Otillar R."/>
            <person name="Lindquist E.A."/>
            <person name="Sun H."/>
            <person name="LaButti K.M."/>
            <person name="Schmutz J."/>
            <person name="Jabbour D."/>
            <person name="Luo H."/>
            <person name="Baker S.E."/>
            <person name="Pisabarro A.G."/>
            <person name="Walton J.D."/>
            <person name="Blanchette R.A."/>
            <person name="Henrissat B."/>
            <person name="Martin F."/>
            <person name="Cullen D."/>
            <person name="Hibbett D.S."/>
            <person name="Grigoriev I.V."/>
        </authorList>
    </citation>
    <scope>NUCLEOTIDE SEQUENCE [LARGE SCALE GENOMIC DNA]</scope>
    <source>
        <strain evidence="6">FD-172 SS1</strain>
    </source>
</reference>
<accession>A0A067NA96</accession>
<evidence type="ECO:0000256" key="2">
    <source>
        <dbReference type="ARBA" id="ARBA00023043"/>
    </source>
</evidence>
<dbReference type="InterPro" id="IPR002110">
    <property type="entry name" value="Ankyrin_rpt"/>
</dbReference>
<feature type="compositionally biased region" description="Pro residues" evidence="4">
    <location>
        <begin position="416"/>
        <end position="426"/>
    </location>
</feature>
<keyword evidence="2 3" id="KW-0040">ANK repeat</keyword>
<dbReference type="InParanoid" id="A0A067NA96"/>
<dbReference type="PANTHER" id="PTHR24180">
    <property type="entry name" value="CYCLIN-DEPENDENT KINASE INHIBITOR 2C-RELATED"/>
    <property type="match status" value="1"/>
</dbReference>
<dbReference type="OrthoDB" id="341259at2759"/>
<dbReference type="STRING" id="930990.A0A067NA96"/>
<dbReference type="PROSITE" id="PS50297">
    <property type="entry name" value="ANK_REP_REGION"/>
    <property type="match status" value="2"/>
</dbReference>
<evidence type="ECO:0000256" key="1">
    <source>
        <dbReference type="ARBA" id="ARBA00022737"/>
    </source>
</evidence>
<dbReference type="PANTHER" id="PTHR24180:SF45">
    <property type="entry name" value="POLY [ADP-RIBOSE] POLYMERASE TANKYRASE"/>
    <property type="match status" value="1"/>
</dbReference>
<sequence>MEKDPSERLRRAIKENNLFLVKRLLSRTEMRNPDSSAGRYTSLAWAAVCGHEEIFEYLLSCGHDDEELSRDTENNTILIMLADLKAGTLSPYQRPYPNDPDLQETALRMARSYYERYSFLIDWSNVHGKTALHVAALKGNEEFVKMFCDLGADFDLADELGNTPLHYASAWGHIAAVQLLIERGCQYTAKNNEGFTASDYAYSYSTMSTLQDVARIQFENNKLARRQQVFAQAAARAGERRQDWDDDEILTPVATIPKHRWDQPTRLRSGSGGSMTTSASEGNDHDPLTAAGFVPLTRTPARPHQSSLSSNSSQPSNSSSTYSLSNQPTNPARSASFGLLSSIMTGSGTPKSEPVPTKPTPPPLAPAPVPAASALSPIATRVRERDADAITQYIKRTRSGSDSTMAEGASNSTLAPPAPSAPPAAPLPAKAPSTTSRRPSGMLAALLPLSPRNHPIAGEPQPPSRHPARYLRPSISAASLRAKKTDDSSSEPKSREGKGHTRYRSITLDQTPKPAASPLGSSGGEKSDTVKEKKAEGSSLGLSMFGMRSGKS</sequence>
<feature type="repeat" description="ANK" evidence="3">
    <location>
        <begin position="127"/>
        <end position="159"/>
    </location>
</feature>
<feature type="compositionally biased region" description="Pro residues" evidence="4">
    <location>
        <begin position="356"/>
        <end position="369"/>
    </location>
</feature>
<dbReference type="EMBL" id="KL198017">
    <property type="protein sequence ID" value="KDQ20711.1"/>
    <property type="molecule type" value="Genomic_DNA"/>
</dbReference>
<dbReference type="SUPFAM" id="SSF48403">
    <property type="entry name" value="Ankyrin repeat"/>
    <property type="match status" value="1"/>
</dbReference>
<evidence type="ECO:0000313" key="5">
    <source>
        <dbReference type="EMBL" id="KDQ20711.1"/>
    </source>
</evidence>
<gene>
    <name evidence="5" type="ORF">BOTBODRAFT_26730</name>
</gene>